<gene>
    <name evidence="3" type="ORF">SAMN05660691_01486</name>
</gene>
<accession>A0A1H6L5Z8</accession>
<keyword evidence="1" id="KW-0560">Oxidoreductase</keyword>
<name>A0A1H6L5Z8_9GAMM</name>
<dbReference type="Pfam" id="PF00248">
    <property type="entry name" value="Aldo_ket_red"/>
    <property type="match status" value="1"/>
</dbReference>
<dbReference type="InterPro" id="IPR050523">
    <property type="entry name" value="AKR_Detox_Biosynth"/>
</dbReference>
<dbReference type="GO" id="GO:0016491">
    <property type="term" value="F:oxidoreductase activity"/>
    <property type="evidence" value="ECO:0007669"/>
    <property type="project" value="UniProtKB-KW"/>
</dbReference>
<dbReference type="InterPro" id="IPR036812">
    <property type="entry name" value="NAD(P)_OxRdtase_dom_sf"/>
</dbReference>
<dbReference type="EMBL" id="FNXF01000004">
    <property type="protein sequence ID" value="SEH79605.1"/>
    <property type="molecule type" value="Genomic_DNA"/>
</dbReference>
<proteinExistence type="predicted"/>
<dbReference type="InterPro" id="IPR023210">
    <property type="entry name" value="NADP_OxRdtase_dom"/>
</dbReference>
<dbReference type="CDD" id="cd19094">
    <property type="entry name" value="AKR_Tas-like"/>
    <property type="match status" value="1"/>
</dbReference>
<dbReference type="Gene3D" id="3.20.20.100">
    <property type="entry name" value="NADP-dependent oxidoreductase domain"/>
    <property type="match status" value="1"/>
</dbReference>
<evidence type="ECO:0000256" key="1">
    <source>
        <dbReference type="ARBA" id="ARBA00023002"/>
    </source>
</evidence>
<evidence type="ECO:0000259" key="2">
    <source>
        <dbReference type="Pfam" id="PF00248"/>
    </source>
</evidence>
<dbReference type="RefSeq" id="WP_092791852.1">
    <property type="nucleotide sequence ID" value="NZ_FNXF01000004.1"/>
</dbReference>
<evidence type="ECO:0000313" key="3">
    <source>
        <dbReference type="EMBL" id="SEH79605.1"/>
    </source>
</evidence>
<dbReference type="SUPFAM" id="SSF51430">
    <property type="entry name" value="NAD(P)-linked oxidoreductase"/>
    <property type="match status" value="1"/>
</dbReference>
<organism evidence="3 4">
    <name type="scientific">Rheinheimera pacifica</name>
    <dbReference type="NCBI Taxonomy" id="173990"/>
    <lineage>
        <taxon>Bacteria</taxon>
        <taxon>Pseudomonadati</taxon>
        <taxon>Pseudomonadota</taxon>
        <taxon>Gammaproteobacteria</taxon>
        <taxon>Chromatiales</taxon>
        <taxon>Chromatiaceae</taxon>
        <taxon>Rheinheimera</taxon>
    </lineage>
</organism>
<dbReference type="PANTHER" id="PTHR43364">
    <property type="entry name" value="NADH-SPECIFIC METHYLGLYOXAL REDUCTASE-RELATED"/>
    <property type="match status" value="1"/>
</dbReference>
<dbReference type="OrthoDB" id="9772407at2"/>
<reference evidence="4" key="1">
    <citation type="submission" date="2016-10" db="EMBL/GenBank/DDBJ databases">
        <authorList>
            <person name="Varghese N."/>
            <person name="Submissions S."/>
        </authorList>
    </citation>
    <scope>NUCLEOTIDE SEQUENCE [LARGE SCALE GENOMIC DNA]</scope>
    <source>
        <strain evidence="4">DSM 17616</strain>
    </source>
</reference>
<sequence>MQYSVLGSSKLKISRVCLGSMTWGCQNNQADADAQLNYALAQGVNFIDTAEMYAIPPTADTYGSTERIIGDWLSRNHSKRSDIVLASKMAGNGLMHVRGGGDMTPATLLQAVDASLQRLQTDYLDLYQLHWPNRVSPHFGKHRVGRIGFSAVNGEQQTEQMLGLLHALDNCVKAGKIRFCGLSNETPWGISQYLSLSAENNLPRMVSIQNEFSPLHTKDWPYLIEQCVHENIAYLPWSPLAGGALSGKYLNGARPQGTRWSMLQRNGLFRDTPQSNSAIAAFTALAHSHSMSAPALALAWINQVDGVSSTIIGATSMAQLQQNIAAFALPLTDAVLDDMALFLQQYPAPF</sequence>
<protein>
    <submittedName>
        <fullName evidence="3">Predicted oxidoreductase</fullName>
    </submittedName>
</protein>
<feature type="domain" description="NADP-dependent oxidoreductase" evidence="2">
    <location>
        <begin position="16"/>
        <end position="338"/>
    </location>
</feature>
<dbReference type="AlphaFoldDB" id="A0A1H6L5Z8"/>
<dbReference type="PANTHER" id="PTHR43364:SF4">
    <property type="entry name" value="NAD(P)-LINKED OXIDOREDUCTASE SUPERFAMILY PROTEIN"/>
    <property type="match status" value="1"/>
</dbReference>
<dbReference type="Proteomes" id="UP000199371">
    <property type="component" value="Unassembled WGS sequence"/>
</dbReference>
<evidence type="ECO:0000313" key="4">
    <source>
        <dbReference type="Proteomes" id="UP000199371"/>
    </source>
</evidence>
<keyword evidence="4" id="KW-1185">Reference proteome</keyword>
<dbReference type="STRING" id="173990.SAMN05660691_01486"/>